<dbReference type="RefSeq" id="WP_067652879.1">
    <property type="nucleotide sequence ID" value="NZ_KQ961035.1"/>
</dbReference>
<dbReference type="InterPro" id="IPR028098">
    <property type="entry name" value="Glyco_trans_4-like_N"/>
</dbReference>
<protein>
    <recommendedName>
        <fullName evidence="6">Glycosyl transferase family 1 domain-containing protein</fullName>
    </recommendedName>
</protein>
<dbReference type="EMBL" id="LNUW01000005">
    <property type="protein sequence ID" value="KXG87404.1"/>
    <property type="molecule type" value="Genomic_DNA"/>
</dbReference>
<feature type="domain" description="Glycosyl transferase family 1" evidence="2">
    <location>
        <begin position="316"/>
        <end position="492"/>
    </location>
</feature>
<evidence type="ECO:0000256" key="1">
    <source>
        <dbReference type="ARBA" id="ARBA00022679"/>
    </source>
</evidence>
<organism evidence="4 5">
    <name type="scientific">Agrobacterium bohemicum</name>
    <dbReference type="NCBI Taxonomy" id="2052828"/>
    <lineage>
        <taxon>Bacteria</taxon>
        <taxon>Pseudomonadati</taxon>
        <taxon>Pseudomonadota</taxon>
        <taxon>Alphaproteobacteria</taxon>
        <taxon>Hyphomicrobiales</taxon>
        <taxon>Rhizobiaceae</taxon>
        <taxon>Rhizobium/Agrobacterium group</taxon>
        <taxon>Agrobacterium</taxon>
    </lineage>
</organism>
<keyword evidence="1" id="KW-0808">Transferase</keyword>
<dbReference type="PANTHER" id="PTHR46401:SF2">
    <property type="entry name" value="GLYCOSYLTRANSFERASE WBBK-RELATED"/>
    <property type="match status" value="1"/>
</dbReference>
<comment type="caution">
    <text evidence="4">The sequence shown here is derived from an EMBL/GenBank/DDBJ whole genome shotgun (WGS) entry which is preliminary data.</text>
</comment>
<dbReference type="PANTHER" id="PTHR46401">
    <property type="entry name" value="GLYCOSYLTRANSFERASE WBBK-RELATED"/>
    <property type="match status" value="1"/>
</dbReference>
<evidence type="ECO:0000313" key="5">
    <source>
        <dbReference type="Proteomes" id="UP000070498"/>
    </source>
</evidence>
<reference evidence="4 5" key="1">
    <citation type="submission" date="2015-11" db="EMBL/GenBank/DDBJ databases">
        <title>Draft genome sequence of Agrobacterium sp. R89-1.</title>
        <authorList>
            <person name="Zahradnik J."/>
            <person name="Kyslikova E."/>
            <person name="Palyzova A."/>
            <person name="Kyslik P."/>
        </authorList>
    </citation>
    <scope>NUCLEOTIDE SEQUENCE [LARGE SCALE GENOMIC DNA]</scope>
    <source>
        <strain evidence="4 5">R89-1</strain>
    </source>
</reference>
<dbReference type="SUPFAM" id="SSF53756">
    <property type="entry name" value="UDP-Glycosyltransferase/glycogen phosphorylase"/>
    <property type="match status" value="1"/>
</dbReference>
<name>A0A135P7K2_9HYPH</name>
<accession>A0A135P7K2</accession>
<dbReference type="STRING" id="2052828.ATO67_19000"/>
<dbReference type="Proteomes" id="UP000070498">
    <property type="component" value="Unassembled WGS sequence"/>
</dbReference>
<sequence length="515" mass="58425">MISRNSDSFAQDILTIKTSDLFDEDWYVKNYTDVAILKMDPVEHYIWLGAKIGRNPSLRFSTNTYLSEYDDVFNASINPLVHYIKWGKQEGRVAFDVKTSTKPSEGAERLAAEVATLKKNLSATTNSPLVLYESHNLKMQGAPSSLFEIASGVHRRGTYQAVLSSNTPGPLSTSYTSVGIKTIVHSISQNRMKDIDTYDNWLSRLTDHYRLLGPAICHINTLQNFHSVIAAKRAGCAVLWNIRESEPPESYYDYLPSHVRELAYSAFDHADAVVFVANSTRHMWEKHWARPTKAFTIHNGISMDRMMSPLYGTSRSNLRTSYGIRETDIVILSVGTVCPRKGQKDLLYALRKLGTDTLSKTVVAIVGLNKSEYASEVRDGFNNLQDVSGLRFIAVDETEDESERRFLSELYLCGDMLAFCSRVESYPRVIIEALEFGLPIVSTPCFGVREQLEDGISGLFYQEGEIDVLARHLQEMIRNKQFRLKLSEGGRRRLMMLNSYDEMLDAYERIYDTII</sequence>
<evidence type="ECO:0000259" key="3">
    <source>
        <dbReference type="Pfam" id="PF13439"/>
    </source>
</evidence>
<gene>
    <name evidence="4" type="ORF">ATO67_19000</name>
</gene>
<proteinExistence type="predicted"/>
<dbReference type="GO" id="GO:0009103">
    <property type="term" value="P:lipopolysaccharide biosynthetic process"/>
    <property type="evidence" value="ECO:0007669"/>
    <property type="project" value="TreeGrafter"/>
</dbReference>
<dbReference type="CDD" id="cd03801">
    <property type="entry name" value="GT4_PimA-like"/>
    <property type="match status" value="1"/>
</dbReference>
<dbReference type="Pfam" id="PF00534">
    <property type="entry name" value="Glycos_transf_1"/>
    <property type="match status" value="1"/>
</dbReference>
<evidence type="ECO:0000313" key="4">
    <source>
        <dbReference type="EMBL" id="KXG87404.1"/>
    </source>
</evidence>
<dbReference type="Pfam" id="PF13439">
    <property type="entry name" value="Glyco_transf_4"/>
    <property type="match status" value="1"/>
</dbReference>
<keyword evidence="5" id="KW-1185">Reference proteome</keyword>
<dbReference type="GO" id="GO:0016757">
    <property type="term" value="F:glycosyltransferase activity"/>
    <property type="evidence" value="ECO:0007669"/>
    <property type="project" value="InterPro"/>
</dbReference>
<dbReference type="AlphaFoldDB" id="A0A135P7K2"/>
<evidence type="ECO:0000259" key="2">
    <source>
        <dbReference type="Pfam" id="PF00534"/>
    </source>
</evidence>
<evidence type="ECO:0008006" key="6">
    <source>
        <dbReference type="Google" id="ProtNLM"/>
    </source>
</evidence>
<dbReference type="InterPro" id="IPR001296">
    <property type="entry name" value="Glyco_trans_1"/>
</dbReference>
<feature type="domain" description="Glycosyltransferase subfamily 4-like N-terminal" evidence="3">
    <location>
        <begin position="141"/>
        <end position="305"/>
    </location>
</feature>
<dbReference type="Gene3D" id="3.40.50.2000">
    <property type="entry name" value="Glycogen Phosphorylase B"/>
    <property type="match status" value="2"/>
</dbReference>